<comment type="caution">
    <text evidence="2">The sequence shown here is derived from an EMBL/GenBank/DDBJ whole genome shotgun (WGS) entry which is preliminary data.</text>
</comment>
<feature type="compositionally biased region" description="Basic residues" evidence="1">
    <location>
        <begin position="30"/>
        <end position="39"/>
    </location>
</feature>
<feature type="region of interest" description="Disordered" evidence="1">
    <location>
        <begin position="1"/>
        <end position="53"/>
    </location>
</feature>
<reference evidence="3" key="1">
    <citation type="journal article" date="2015" name="Nat. Genet.">
        <title>The genome and transcriptome of the zoonotic hookworm Ancylostoma ceylanicum identify infection-specific gene families.</title>
        <authorList>
            <person name="Schwarz E.M."/>
            <person name="Hu Y."/>
            <person name="Antoshechkin I."/>
            <person name="Miller M.M."/>
            <person name="Sternberg P.W."/>
            <person name="Aroian R.V."/>
        </authorList>
    </citation>
    <scope>NUCLEOTIDE SEQUENCE</scope>
    <source>
        <strain evidence="3">HY135</strain>
    </source>
</reference>
<accession>A0A016TE50</accession>
<protein>
    <submittedName>
        <fullName evidence="2">Uncharacterized protein</fullName>
    </submittedName>
</protein>
<evidence type="ECO:0000313" key="2">
    <source>
        <dbReference type="EMBL" id="EYC00925.1"/>
    </source>
</evidence>
<keyword evidence="3" id="KW-1185">Reference proteome</keyword>
<sequence length="242" mass="27779">MAKAKKRRASESQSHQQSVHHPSAVPGPSKRGKAKRLTNKPRTPQHELRYDDSAFYESTSTRVEVTPKKVRPKEHWESTYIDGRVYVPTLDDFNADTNKRGSMLDEVSYLPVEDLASLLCGSRIFLMIRNSVVGANILDLCRELKHRHSLLDLRVVANDFLVRRHSARLLLYEDCTEQFLAPAGISFYFELVLKFLFSTPHWSISERRHFCRHLAQRVAEARLGVALVDDSFHETNLCGTFL</sequence>
<name>A0A016TE50_9BILA</name>
<organism evidence="2 3">
    <name type="scientific">Ancylostoma ceylanicum</name>
    <dbReference type="NCBI Taxonomy" id="53326"/>
    <lineage>
        <taxon>Eukaryota</taxon>
        <taxon>Metazoa</taxon>
        <taxon>Ecdysozoa</taxon>
        <taxon>Nematoda</taxon>
        <taxon>Chromadorea</taxon>
        <taxon>Rhabditida</taxon>
        <taxon>Rhabditina</taxon>
        <taxon>Rhabditomorpha</taxon>
        <taxon>Strongyloidea</taxon>
        <taxon>Ancylostomatidae</taxon>
        <taxon>Ancylostomatinae</taxon>
        <taxon>Ancylostoma</taxon>
    </lineage>
</organism>
<dbReference type="Proteomes" id="UP000024635">
    <property type="component" value="Unassembled WGS sequence"/>
</dbReference>
<proteinExistence type="predicted"/>
<gene>
    <name evidence="2" type="primary">Acey_s0112.g339</name>
    <name evidence="2" type="ORF">Y032_0112g339</name>
</gene>
<feature type="compositionally biased region" description="Low complexity" evidence="1">
    <location>
        <begin position="11"/>
        <end position="23"/>
    </location>
</feature>
<dbReference type="AlphaFoldDB" id="A0A016TE50"/>
<evidence type="ECO:0000256" key="1">
    <source>
        <dbReference type="SAM" id="MobiDB-lite"/>
    </source>
</evidence>
<evidence type="ECO:0000313" key="3">
    <source>
        <dbReference type="Proteomes" id="UP000024635"/>
    </source>
</evidence>
<dbReference type="EMBL" id="JARK01001448">
    <property type="protein sequence ID" value="EYC00925.1"/>
    <property type="molecule type" value="Genomic_DNA"/>
</dbReference>
<dbReference type="OrthoDB" id="5874887at2759"/>